<dbReference type="eggNOG" id="COG3684">
    <property type="taxonomic scope" value="Bacteria"/>
</dbReference>
<dbReference type="SMART" id="SM01133">
    <property type="entry name" value="DeoC"/>
    <property type="match status" value="1"/>
</dbReference>
<dbReference type="NCBIfam" id="NF009498">
    <property type="entry name" value="PRK12858.1"/>
    <property type="match status" value="1"/>
</dbReference>
<name>I4Z135_9HYPH</name>
<reference evidence="3 4" key="1">
    <citation type="submission" date="2012-02" db="EMBL/GenBank/DDBJ databases">
        <title>Improved High-Quality Draft sequence of Microvirga sp. WSM3557.</title>
        <authorList>
            <consortium name="US DOE Joint Genome Institute"/>
            <person name="Lucas S."/>
            <person name="Han J."/>
            <person name="Lapidus A."/>
            <person name="Cheng J.-F."/>
            <person name="Goodwin L."/>
            <person name="Pitluck S."/>
            <person name="Peters L."/>
            <person name="Zhang X."/>
            <person name="Detter J.C."/>
            <person name="Han C."/>
            <person name="Tapia R."/>
            <person name="Land M."/>
            <person name="Hauser L."/>
            <person name="Kyrpides N."/>
            <person name="Ivanova N."/>
            <person name="Pagani I."/>
            <person name="Brau L."/>
            <person name="Yates R."/>
            <person name="O'Hara G."/>
            <person name="Rui T."/>
            <person name="Howieson J."/>
            <person name="Reeve W."/>
            <person name="Woyke T."/>
        </authorList>
    </citation>
    <scope>NUCLEOTIDE SEQUENCE [LARGE SCALE GENOMIC DNA]</scope>
    <source>
        <strain evidence="3 4">WSM3557</strain>
    </source>
</reference>
<sequence>MTYSLSAGKFRSLRRLADANGRFKMMAADQRPPIIKAIDQKLGAGSASYDRVGSVKRALVKSLAPASSAVLIDPDYGYSQSYDIVPSSAGLLLTLEDFAFEESAGGRKTHLMKGWSVEKIRRAGADGVKLLLWYRPDVALDVREHQHRLVREVGAACKAHDLAFLLELLVYPFAGAADHTTDYIEHRDKRPELVLQSVRDFAGSEYGVDIYKLESPLAAGDLPDPRGSGPEVDAAQKWFDDMGVLIDKPWVMLSAGAGMEEFRRVLHYAFKAGANGFLAGRAIWWQSFLKAYPDVAAMEALLANEGANYLAEINAMTDSMARPWGEAPAFSGGITLKNAGQDFPSQYPSVAA</sequence>
<organism evidence="3 4">
    <name type="scientific">Microvirga lotononidis</name>
    <dbReference type="NCBI Taxonomy" id="864069"/>
    <lineage>
        <taxon>Bacteria</taxon>
        <taxon>Pseudomonadati</taxon>
        <taxon>Pseudomonadota</taxon>
        <taxon>Alphaproteobacteria</taxon>
        <taxon>Hyphomicrobiales</taxon>
        <taxon>Methylobacteriaceae</taxon>
        <taxon>Microvirga</taxon>
    </lineage>
</organism>
<evidence type="ECO:0000313" key="3">
    <source>
        <dbReference type="EMBL" id="EIM29927.1"/>
    </source>
</evidence>
<evidence type="ECO:0000256" key="2">
    <source>
        <dbReference type="ARBA" id="ARBA00023239"/>
    </source>
</evidence>
<gene>
    <name evidence="3" type="ORF">MicloDRAFT_00012480</name>
</gene>
<comment type="similarity">
    <text evidence="1">Belongs to the aldolase LacD family.</text>
</comment>
<dbReference type="HOGENOM" id="CLU_058971_0_0_5"/>
<proteinExistence type="inferred from homology"/>
<dbReference type="SUPFAM" id="SSF51569">
    <property type="entry name" value="Aldolase"/>
    <property type="match status" value="1"/>
</dbReference>
<dbReference type="Gene3D" id="3.20.20.70">
    <property type="entry name" value="Aldolase class I"/>
    <property type="match status" value="1"/>
</dbReference>
<dbReference type="STRING" id="864069.MicloDRAFT_00012480"/>
<evidence type="ECO:0000313" key="4">
    <source>
        <dbReference type="Proteomes" id="UP000003947"/>
    </source>
</evidence>
<dbReference type="GO" id="GO:1902777">
    <property type="term" value="P:6-sulfoquinovose(1-) catabolic process"/>
    <property type="evidence" value="ECO:0007669"/>
    <property type="project" value="TreeGrafter"/>
</dbReference>
<keyword evidence="4" id="KW-1185">Reference proteome</keyword>
<protein>
    <submittedName>
        <fullName evidence="3">Tagatose-1,6-bisphosphate aldolase</fullName>
    </submittedName>
</protein>
<keyword evidence="2" id="KW-0456">Lyase</keyword>
<dbReference type="Pfam" id="PF01791">
    <property type="entry name" value="DeoC"/>
    <property type="match status" value="1"/>
</dbReference>
<dbReference type="RefSeq" id="WP_009490007.1">
    <property type="nucleotide sequence ID" value="NZ_CP141050.1"/>
</dbReference>
<dbReference type="EMBL" id="JH660640">
    <property type="protein sequence ID" value="EIM29927.1"/>
    <property type="molecule type" value="Genomic_DNA"/>
</dbReference>
<dbReference type="InterPro" id="IPR002915">
    <property type="entry name" value="DeoC/FbaB/LacD_aldolase"/>
</dbReference>
<dbReference type="InterPro" id="IPR013785">
    <property type="entry name" value="Aldolase_TIM"/>
</dbReference>
<dbReference type="Proteomes" id="UP000003947">
    <property type="component" value="Unassembled WGS sequence"/>
</dbReference>
<dbReference type="PANTHER" id="PTHR39340:SF1">
    <property type="entry name" value="SULFOFRUCTOSEPHOSPHATE ALDOLASE"/>
    <property type="match status" value="1"/>
</dbReference>
<accession>I4Z135</accession>
<dbReference type="AlphaFoldDB" id="I4Z135"/>
<dbReference type="InterPro" id="IPR050552">
    <property type="entry name" value="LacD_aldolase"/>
</dbReference>
<evidence type="ECO:0000256" key="1">
    <source>
        <dbReference type="ARBA" id="ARBA00008679"/>
    </source>
</evidence>
<dbReference type="PANTHER" id="PTHR39340">
    <property type="entry name" value="SULFOFRUCTOSEPHOSPHATE ALDOLASE"/>
    <property type="match status" value="1"/>
</dbReference>
<dbReference type="PATRIC" id="fig|864069.3.peg.1385"/>
<dbReference type="OrthoDB" id="9802970at2"/>
<dbReference type="GO" id="GO:0061595">
    <property type="term" value="F:6-deoxy-6-sulfofructose-1-phosphate aldolase activity"/>
    <property type="evidence" value="ECO:0007669"/>
    <property type="project" value="TreeGrafter"/>
</dbReference>